<keyword evidence="9" id="KW-1185">Reference proteome</keyword>
<evidence type="ECO:0000256" key="6">
    <source>
        <dbReference type="SAM" id="SignalP"/>
    </source>
</evidence>
<name>A0A1F5LXX6_PENAI</name>
<dbReference type="PROSITE" id="PS51257">
    <property type="entry name" value="PROKAR_LIPOPROTEIN"/>
    <property type="match status" value="1"/>
</dbReference>
<evidence type="ECO:0000256" key="3">
    <source>
        <dbReference type="ARBA" id="ARBA00022989"/>
    </source>
</evidence>
<reference evidence="8 9" key="1">
    <citation type="journal article" date="2016" name="Sci. Rep.">
        <title>Penicillium arizonense, a new, genome sequenced fungal species, reveals a high chemical diversity in secreted metabolites.</title>
        <authorList>
            <person name="Grijseels S."/>
            <person name="Nielsen J.C."/>
            <person name="Randelovic M."/>
            <person name="Nielsen J."/>
            <person name="Nielsen K.F."/>
            <person name="Workman M."/>
            <person name="Frisvad J.C."/>
        </authorList>
    </citation>
    <scope>NUCLEOTIDE SEQUENCE [LARGE SCALE GENOMIC DNA]</scope>
    <source>
        <strain evidence="8 9">CBS 141311</strain>
    </source>
</reference>
<protein>
    <recommendedName>
        <fullName evidence="7">Amino acid permease/ SLC12A domain-containing protein</fullName>
    </recommendedName>
</protein>
<dbReference type="InterPro" id="IPR004841">
    <property type="entry name" value="AA-permease/SLC12A_dom"/>
</dbReference>
<dbReference type="PANTHER" id="PTHR43341">
    <property type="entry name" value="AMINO ACID PERMEASE"/>
    <property type="match status" value="1"/>
</dbReference>
<feature type="chain" id="PRO_5009519992" description="Amino acid permease/ SLC12A domain-containing protein" evidence="6">
    <location>
        <begin position="19"/>
        <end position="157"/>
    </location>
</feature>
<keyword evidence="2 5" id="KW-0812">Transmembrane</keyword>
<evidence type="ECO:0000259" key="7">
    <source>
        <dbReference type="Pfam" id="PF00324"/>
    </source>
</evidence>
<dbReference type="Gene3D" id="1.20.1740.10">
    <property type="entry name" value="Amino acid/polyamine transporter I"/>
    <property type="match status" value="1"/>
</dbReference>
<evidence type="ECO:0000256" key="2">
    <source>
        <dbReference type="ARBA" id="ARBA00022692"/>
    </source>
</evidence>
<feature type="transmembrane region" description="Helical" evidence="5">
    <location>
        <begin position="94"/>
        <end position="113"/>
    </location>
</feature>
<sequence>MLKIRLIVGINIMLLVIACDRGPNHKTTGFEYWKAPYGPFVQYLNIHGSLGRFLGFWATFSNAFYAYSGIENITVAAAGTRCSRQAIPMAARRIFVRILLFYVITIFMVGLVVCSANPNLLRDSGTAAQSPFVIAARDASIKVVPLIINAVVLSSAW</sequence>
<organism evidence="8 9">
    <name type="scientific">Penicillium arizonense</name>
    <dbReference type="NCBI Taxonomy" id="1835702"/>
    <lineage>
        <taxon>Eukaryota</taxon>
        <taxon>Fungi</taxon>
        <taxon>Dikarya</taxon>
        <taxon>Ascomycota</taxon>
        <taxon>Pezizomycotina</taxon>
        <taxon>Eurotiomycetes</taxon>
        <taxon>Eurotiomycetidae</taxon>
        <taxon>Eurotiales</taxon>
        <taxon>Aspergillaceae</taxon>
        <taxon>Penicillium</taxon>
    </lineage>
</organism>
<keyword evidence="4 5" id="KW-0472">Membrane</keyword>
<dbReference type="AlphaFoldDB" id="A0A1F5LXX6"/>
<keyword evidence="3 5" id="KW-1133">Transmembrane helix</keyword>
<dbReference type="PANTHER" id="PTHR43341:SF18">
    <property type="entry name" value="AMINO ACID PERMEASE_ SLC12A DOMAIN-CONTAINING PROTEIN"/>
    <property type="match status" value="1"/>
</dbReference>
<gene>
    <name evidence="8" type="ORF">PENARI_c001G04788</name>
</gene>
<dbReference type="InterPro" id="IPR050524">
    <property type="entry name" value="APC_YAT"/>
</dbReference>
<feature type="signal peptide" evidence="6">
    <location>
        <begin position="1"/>
        <end position="18"/>
    </location>
</feature>
<comment type="caution">
    <text evidence="8">The sequence shown here is derived from an EMBL/GenBank/DDBJ whole genome shotgun (WGS) entry which is preliminary data.</text>
</comment>
<dbReference type="EMBL" id="LXJU01000001">
    <property type="protein sequence ID" value="OGE58015.1"/>
    <property type="molecule type" value="Genomic_DNA"/>
</dbReference>
<evidence type="ECO:0000256" key="1">
    <source>
        <dbReference type="ARBA" id="ARBA00004141"/>
    </source>
</evidence>
<keyword evidence="6" id="KW-0732">Signal</keyword>
<comment type="subcellular location">
    <subcellularLocation>
        <location evidence="1">Membrane</location>
        <topology evidence="1">Multi-pass membrane protein</topology>
    </subcellularLocation>
</comment>
<accession>A0A1F5LXX6</accession>
<feature type="domain" description="Amino acid permease/ SLC12A" evidence="7">
    <location>
        <begin position="2"/>
        <end position="157"/>
    </location>
</feature>
<dbReference type="OrthoDB" id="10062876at2759"/>
<dbReference type="GO" id="GO:0016020">
    <property type="term" value="C:membrane"/>
    <property type="evidence" value="ECO:0007669"/>
    <property type="project" value="UniProtKB-SubCell"/>
</dbReference>
<dbReference type="RefSeq" id="XP_022493438.1">
    <property type="nucleotide sequence ID" value="XM_022626488.1"/>
</dbReference>
<evidence type="ECO:0000256" key="5">
    <source>
        <dbReference type="SAM" id="Phobius"/>
    </source>
</evidence>
<evidence type="ECO:0000256" key="4">
    <source>
        <dbReference type="ARBA" id="ARBA00023136"/>
    </source>
</evidence>
<evidence type="ECO:0000313" key="9">
    <source>
        <dbReference type="Proteomes" id="UP000177622"/>
    </source>
</evidence>
<dbReference type="Proteomes" id="UP000177622">
    <property type="component" value="Unassembled WGS sequence"/>
</dbReference>
<proteinExistence type="predicted"/>
<evidence type="ECO:0000313" key="8">
    <source>
        <dbReference type="EMBL" id="OGE58015.1"/>
    </source>
</evidence>
<dbReference type="GeneID" id="34571222"/>
<dbReference type="Pfam" id="PF00324">
    <property type="entry name" value="AA_permease"/>
    <property type="match status" value="1"/>
</dbReference>
<dbReference type="STRING" id="1835702.A0A1F5LXX6"/>
<dbReference type="GO" id="GO:0015171">
    <property type="term" value="F:amino acid transmembrane transporter activity"/>
    <property type="evidence" value="ECO:0007669"/>
    <property type="project" value="TreeGrafter"/>
</dbReference>